<feature type="compositionally biased region" description="Basic and acidic residues" evidence="1">
    <location>
        <begin position="213"/>
        <end position="222"/>
    </location>
</feature>
<evidence type="ECO:0000256" key="1">
    <source>
        <dbReference type="SAM" id="MobiDB-lite"/>
    </source>
</evidence>
<dbReference type="CDD" id="cd06554">
    <property type="entry name" value="ASCH_ASC-1_like"/>
    <property type="match status" value="1"/>
</dbReference>
<dbReference type="Proteomes" id="UP000001529">
    <property type="component" value="Chromosome VIII"/>
</dbReference>
<organism evidence="2 3">
    <name type="scientific">Toxoplasma gondii (strain ATCC 50611 / Me49)</name>
    <dbReference type="NCBI Taxonomy" id="508771"/>
    <lineage>
        <taxon>Eukaryota</taxon>
        <taxon>Sar</taxon>
        <taxon>Alveolata</taxon>
        <taxon>Apicomplexa</taxon>
        <taxon>Conoidasida</taxon>
        <taxon>Coccidia</taxon>
        <taxon>Eucoccidiorida</taxon>
        <taxon>Eimeriorina</taxon>
        <taxon>Sarcocystidae</taxon>
        <taxon>Toxoplasma</taxon>
    </lineage>
</organism>
<dbReference type="OrthoDB" id="332349at2759"/>
<feature type="compositionally biased region" description="Polar residues" evidence="1">
    <location>
        <begin position="747"/>
        <end position="761"/>
    </location>
</feature>
<dbReference type="Gene3D" id="2.30.130.30">
    <property type="entry name" value="Hypothetical protein"/>
    <property type="match status" value="1"/>
</dbReference>
<dbReference type="EMBL" id="KE138831">
    <property type="protein sequence ID" value="EPT28375.1"/>
    <property type="molecule type" value="Genomic_DNA"/>
</dbReference>
<feature type="compositionally biased region" description="Polar residues" evidence="1">
    <location>
        <begin position="828"/>
        <end position="843"/>
    </location>
</feature>
<evidence type="ECO:0000313" key="3">
    <source>
        <dbReference type="Proteomes" id="UP000001529"/>
    </source>
</evidence>
<dbReference type="EMBL" id="CM002043">
    <property type="protein sequence ID" value="EPT28375.1"/>
    <property type="molecule type" value="Genomic_DNA"/>
</dbReference>
<dbReference type="GO" id="GO:0045893">
    <property type="term" value="P:positive regulation of DNA-templated transcription"/>
    <property type="evidence" value="ECO:0007669"/>
    <property type="project" value="TreeGrafter"/>
</dbReference>
<dbReference type="KEGG" id="tgo:TGME49_269940"/>
<feature type="region of interest" description="Disordered" evidence="1">
    <location>
        <begin position="773"/>
        <end position="910"/>
    </location>
</feature>
<sequence length="1206" mass="134622">MLVLSLPSILALPFSASTACFPSLFSLLLPLSGTGLCVAAGLRRLSESSRRIRLKFSRSPLPVQMTEQPSLPPELAAWALKKLRALLQFEDADAYLVEELVSFISGDSGRGREGRFRDLDDPEKERQRREEEDLSQFVESLVAPMRPDFSPEVARQVAEFASEFACRLRDSRRQAVGETPGSRDEKKKFVQIQESEGDVRRNDGSKSHIDSEIEHTHKRETQHSTALPPGLGAYDSCSSPLFSSVSSSSPSSSPSSSSASSSSSCSSSCSSSFTSCSSLSCSSSSASSSKWGEGVTRQEEAVNEKEEKEKEEKEKEEKEKEEKEKEEKEKEEKEKKEDAELQKEDEREAVLLKKRETKRVKKKAGVLQLNAFGLAASHLSLGESKRPKYMCVQRANEKSSVRCVCLCMGTEHGVHGSCMYCGKVACKMEGGGECLFCGNKIKTHSSVSPPDRVPENSRSSNVPPTEDEGGRGRRGAHRQRLQRKLEFSCSGNRRSEREDTERYEAESDGWLEEERLTDATPEDRETVKQERIHALRRAVALKDRLVHFDRTSAVRSVVFDDAADWFDEARNIWIEANRRAEAAERWEEQARQADDDRRRVRITLDLVNKTVVDETLMRSEERMKEQEENLQRFQLACAATTEEGQDAEDAEGGSSQWGGQKTKIYFDEEKKRGAEEKELKKPNAFPPLSKEDTRRQLERLEEIQRQVEAQAARRWRDEREAEEELAEWEAEAGEIFADRDDEKENVQHSSGLSSVQNPSLSATSRRLLEVLQASRLEGGGEPADVASWAPKPRSRGGRAATASEGAKPPGFFVSRSAPFQQEEDFFATRSQEPQGKWQQNLQSRLRAQAEAEERRRLEAQEKARRQTQGEVFLPGAPARSPEGATSSTGAADDASCASALPRNDSSRVHTLEAGKKKRLFRVEEAGLLGEEDQPEESEFSHLGAVQPPALGGGPGDASLQESSAFSEKPFGLNEGDPEAWDWESDVGGSEFREGETGEAREDLEDAQDAGLCLTVRQPFASLIVLGFKAKEGRNWPCAHRGRMWIHAAATPPSPATIEAARRFYEQLLHLSASASCLWKDTEERHCEARCDAQGSCEAKETALPPFPREFPTSAVLGCVTVVDCVEKTEQASWGLDETEGCKFEFTFRRPRRLIVPVKVVGRQPRIWNLARGKLPHMQAALLKARWPRVLGHKFKEPRDNCGEDNS</sequence>
<feature type="region of interest" description="Disordered" evidence="1">
    <location>
        <begin position="239"/>
        <end position="264"/>
    </location>
</feature>
<feature type="region of interest" description="Disordered" evidence="1">
    <location>
        <begin position="283"/>
        <end position="344"/>
    </location>
</feature>
<feature type="region of interest" description="Disordered" evidence="1">
    <location>
        <begin position="110"/>
        <end position="134"/>
    </location>
</feature>
<dbReference type="InterPro" id="IPR039128">
    <property type="entry name" value="TRIP4-like"/>
</dbReference>
<dbReference type="RefSeq" id="XP_002365672.2">
    <property type="nucleotide sequence ID" value="XM_002365631.2"/>
</dbReference>
<dbReference type="GeneID" id="7899190"/>
<feature type="compositionally biased region" description="Basic and acidic residues" evidence="1">
    <location>
        <begin position="664"/>
        <end position="681"/>
    </location>
</feature>
<feature type="compositionally biased region" description="Basic and acidic residues" evidence="1">
    <location>
        <begin position="110"/>
        <end position="131"/>
    </location>
</feature>
<feature type="compositionally biased region" description="Basic and acidic residues" evidence="1">
    <location>
        <begin position="512"/>
        <end position="528"/>
    </location>
</feature>
<dbReference type="GO" id="GO:0005634">
    <property type="term" value="C:nucleus"/>
    <property type="evidence" value="ECO:0007669"/>
    <property type="project" value="TreeGrafter"/>
</dbReference>
<evidence type="ECO:0000313" key="2">
    <source>
        <dbReference type="EMBL" id="EPT28375.1"/>
    </source>
</evidence>
<feature type="compositionally biased region" description="Basic and acidic residues" evidence="1">
    <location>
        <begin position="296"/>
        <end position="344"/>
    </location>
</feature>
<protein>
    <submittedName>
        <fullName evidence="2">Zinc finger motif, C2HC5-type protein</fullName>
    </submittedName>
</protein>
<accession>S8G9G5</accession>
<feature type="compositionally biased region" description="Basic and acidic residues" evidence="1">
    <location>
        <begin position="172"/>
        <end position="188"/>
    </location>
</feature>
<dbReference type="InterPro" id="IPR015947">
    <property type="entry name" value="PUA-like_sf"/>
</dbReference>
<feature type="compositionally biased region" description="Basic and acidic residues" evidence="1">
    <location>
        <begin position="736"/>
        <end position="746"/>
    </location>
</feature>
<dbReference type="PANTHER" id="PTHR12963">
    <property type="entry name" value="THYROID RECEPTOR INTERACTING PROTEIN RELATED"/>
    <property type="match status" value="1"/>
</dbReference>
<proteinExistence type="predicted"/>
<feature type="compositionally biased region" description="Acidic residues" evidence="1">
    <location>
        <begin position="720"/>
        <end position="732"/>
    </location>
</feature>
<dbReference type="SUPFAM" id="SSF88697">
    <property type="entry name" value="PUA domain-like"/>
    <property type="match status" value="1"/>
</dbReference>
<reference evidence="2" key="1">
    <citation type="submission" date="2013-04" db="EMBL/GenBank/DDBJ databases">
        <authorList>
            <person name="Sibley D."/>
            <person name="Venepally P."/>
            <person name="Karamycheva S."/>
            <person name="Hadjithomas M."/>
            <person name="Khan A."/>
            <person name="Brunk B."/>
            <person name="Roos D."/>
            <person name="Caler E."/>
            <person name="Lorenzi H."/>
        </authorList>
    </citation>
    <scope>NUCLEOTIDE SEQUENCE [LARGE SCALE GENOMIC DNA]</scope>
    <source>
        <strain evidence="2">ME49</strain>
    </source>
</reference>
<feature type="compositionally biased region" description="Basic residues" evidence="1">
    <location>
        <begin position="472"/>
        <end position="482"/>
    </location>
</feature>
<feature type="region of interest" description="Disordered" evidence="1">
    <location>
        <begin position="444"/>
        <end position="528"/>
    </location>
</feature>
<feature type="region of interest" description="Disordered" evidence="1">
    <location>
        <begin position="926"/>
        <end position="962"/>
    </location>
</feature>
<feature type="region of interest" description="Disordered" evidence="1">
    <location>
        <begin position="172"/>
        <end position="207"/>
    </location>
</feature>
<feature type="compositionally biased region" description="Basic and acidic residues" evidence="1">
    <location>
        <begin position="493"/>
        <end position="505"/>
    </location>
</feature>
<feature type="region of interest" description="Disordered" evidence="1">
    <location>
        <begin position="641"/>
        <end position="761"/>
    </location>
</feature>
<feature type="compositionally biased region" description="Basic and acidic residues" evidence="1">
    <location>
        <begin position="197"/>
        <end position="207"/>
    </location>
</feature>
<feature type="compositionally biased region" description="Low complexity" evidence="1">
    <location>
        <begin position="883"/>
        <end position="899"/>
    </location>
</feature>
<feature type="region of interest" description="Disordered" evidence="1">
    <location>
        <begin position="213"/>
        <end position="232"/>
    </location>
</feature>
<dbReference type="VEuPathDB" id="ToxoDB:TGME49_269940"/>
<name>S8G9G5_TOXGM</name>
<feature type="compositionally biased region" description="Basic and acidic residues" evidence="1">
    <location>
        <begin position="847"/>
        <end position="864"/>
    </location>
</feature>
<feature type="compositionally biased region" description="Basic and acidic residues" evidence="1">
    <location>
        <begin position="689"/>
        <end position="705"/>
    </location>
</feature>
<dbReference type="PANTHER" id="PTHR12963:SF4">
    <property type="entry name" value="ACTIVATING SIGNAL COINTEGRATOR 1"/>
    <property type="match status" value="1"/>
</dbReference>
<gene>
    <name evidence="2" type="ORF">TGME49_269940</name>
</gene>
<keyword evidence="3" id="KW-1185">Reference proteome</keyword>
<dbReference type="AlphaFoldDB" id="S8G9G5"/>